<evidence type="ECO:0000313" key="5">
    <source>
        <dbReference type="EMBL" id="KAL3620545.1"/>
    </source>
</evidence>
<evidence type="ECO:0000259" key="2">
    <source>
        <dbReference type="Pfam" id="PF12552"/>
    </source>
</evidence>
<dbReference type="InterPro" id="IPR032795">
    <property type="entry name" value="DUF3741-assoc"/>
</dbReference>
<reference evidence="6" key="1">
    <citation type="journal article" date="2024" name="IScience">
        <title>Strigolactones Initiate the Formation of Haustorium-like Structures in Castilleja.</title>
        <authorList>
            <person name="Buerger M."/>
            <person name="Peterson D."/>
            <person name="Chory J."/>
        </authorList>
    </citation>
    <scope>NUCLEOTIDE SEQUENCE [LARGE SCALE GENOMIC DNA]</scope>
</reference>
<feature type="domain" description="DUF3741" evidence="4">
    <location>
        <begin position="109"/>
        <end position="125"/>
    </location>
</feature>
<protein>
    <recommendedName>
        <fullName evidence="7">DUF4378 domain-containing protein</fullName>
    </recommendedName>
</protein>
<keyword evidence="6" id="KW-1185">Reference proteome</keyword>
<gene>
    <name evidence="5" type="ORF">CASFOL_035457</name>
</gene>
<feature type="region of interest" description="Disordered" evidence="1">
    <location>
        <begin position="40"/>
        <end position="66"/>
    </location>
</feature>
<evidence type="ECO:0008006" key="7">
    <source>
        <dbReference type="Google" id="ProtNLM"/>
    </source>
</evidence>
<evidence type="ECO:0000259" key="4">
    <source>
        <dbReference type="Pfam" id="PF14383"/>
    </source>
</evidence>
<feature type="compositionally biased region" description="Basic and acidic residues" evidence="1">
    <location>
        <begin position="42"/>
        <end position="58"/>
    </location>
</feature>
<dbReference type="InterPro" id="IPR022212">
    <property type="entry name" value="DUF3741"/>
</dbReference>
<sequence length="900" mass="100588">MNGTSQNGKTCNFENKYPGCLGRMVNLFELNIGVSANMLLTDKPHRDGSPVSRSKSDISRMSPSLGQVEEKVIVSESKHTSSNRKSNGTPMKMLIAQEMSKEVDTRRSPPNLVAKLMGLDSLPQQEPEPAIKGSHFKGHQRSHSEIPMSNWEQRDRFFQYSEPNEYKDVYEIWEQPKKFANDKRMDLVRQKFVEVKRLATDEKLRQSKQFQDALEVLSSNEDLFLRCLQEPNLGFSQQLYSLHSIPPPPETKRITVLKPSKMTENLSFEGKKSKKGSPPANFKNYGNNPSQPTRIVVLKPSLEKLLNNKVVTSPQSQSARIIHGEDFFGDVEDNGIDNHESREVAKAITNQMREKLGRPHRDDDETTIYSALPNGYVADESSFNKSEIEFPSGNLSDSDATSPVSRHSWDYVNRLGSPFSSSSFSRASYSPESSVCREAKKRLSERWALMASKGSSQEQQKHVRRSSSTLGEMLALSETKKETSSAEKRVDNSNEESKDLSNILVSGPKVDENVDNSPRSLTRSKSVPVSSSQFGTRLDTESSVSKEEAKAKNVKLSFKGKVATLFFSRSKKTSKDNKSNGSEMKGEISGDGTENLVEKVADYSSSDMVEPTSKAFSSNVIFKQGVKSPEAQFSFSKSSASGNLGEIQDQPSPVSVLDPPFELNERTAKVLSRVEPNQNGYELSPNPICSNLIDKSPPIGSIARTLSWDDANIDTASSSYPSTLTTQDTNEEDQEWCFYVKTLLSVSGLQGEDEYEVQPNSFSTRWHSPESPLDPSLRDRYIDLNDKKILHEAKRRQKRSMQKLVFDCVNTVLVEIAANEPDSGKSLDEVWTRMNAWFSAECDCWDESGLVVERMARAEVAGRGWVENLGSERGILGNELEGNLMDELLQEAVVELTGRQ</sequence>
<dbReference type="InterPro" id="IPR025486">
    <property type="entry name" value="DUF4378"/>
</dbReference>
<evidence type="ECO:0000256" key="1">
    <source>
        <dbReference type="SAM" id="MobiDB-lite"/>
    </source>
</evidence>
<feature type="region of interest" description="Disordered" evidence="1">
    <location>
        <begin position="639"/>
        <end position="658"/>
    </location>
</feature>
<feature type="region of interest" description="Disordered" evidence="1">
    <location>
        <begin position="268"/>
        <end position="292"/>
    </location>
</feature>
<dbReference type="PANTHER" id="PTHR46634:SF3">
    <property type="entry name" value="M REDUCTASE II SUBUNIT GAMMA, PUTATIVE (DUF3741)-RELATED"/>
    <property type="match status" value="1"/>
</dbReference>
<evidence type="ECO:0000313" key="6">
    <source>
        <dbReference type="Proteomes" id="UP001632038"/>
    </source>
</evidence>
<organism evidence="5 6">
    <name type="scientific">Castilleja foliolosa</name>
    <dbReference type="NCBI Taxonomy" id="1961234"/>
    <lineage>
        <taxon>Eukaryota</taxon>
        <taxon>Viridiplantae</taxon>
        <taxon>Streptophyta</taxon>
        <taxon>Embryophyta</taxon>
        <taxon>Tracheophyta</taxon>
        <taxon>Spermatophyta</taxon>
        <taxon>Magnoliopsida</taxon>
        <taxon>eudicotyledons</taxon>
        <taxon>Gunneridae</taxon>
        <taxon>Pentapetalae</taxon>
        <taxon>asterids</taxon>
        <taxon>lamiids</taxon>
        <taxon>Lamiales</taxon>
        <taxon>Orobanchaceae</taxon>
        <taxon>Pedicularideae</taxon>
        <taxon>Castillejinae</taxon>
        <taxon>Castilleja</taxon>
    </lineage>
</organism>
<feature type="domain" description="DUF3741" evidence="2">
    <location>
        <begin position="189"/>
        <end position="232"/>
    </location>
</feature>
<comment type="caution">
    <text evidence="5">The sequence shown here is derived from an EMBL/GenBank/DDBJ whole genome shotgun (WGS) entry which is preliminary data.</text>
</comment>
<dbReference type="Pfam" id="PF14383">
    <property type="entry name" value="VARLMGL"/>
    <property type="match status" value="1"/>
</dbReference>
<feature type="region of interest" description="Disordered" evidence="1">
    <location>
        <begin position="450"/>
        <end position="550"/>
    </location>
</feature>
<feature type="compositionally biased region" description="Basic and acidic residues" evidence="1">
    <location>
        <begin position="538"/>
        <end position="550"/>
    </location>
</feature>
<proteinExistence type="predicted"/>
<accession>A0ABD3BV07</accession>
<evidence type="ECO:0000259" key="3">
    <source>
        <dbReference type="Pfam" id="PF14309"/>
    </source>
</evidence>
<dbReference type="AlphaFoldDB" id="A0ABD3BV07"/>
<dbReference type="Pfam" id="PF14309">
    <property type="entry name" value="DUF4378"/>
    <property type="match status" value="1"/>
</dbReference>
<dbReference type="Proteomes" id="UP001632038">
    <property type="component" value="Unassembled WGS sequence"/>
</dbReference>
<feature type="compositionally biased region" description="Basic and acidic residues" evidence="1">
    <location>
        <begin position="478"/>
        <end position="499"/>
    </location>
</feature>
<feature type="compositionally biased region" description="Polar residues" evidence="1">
    <location>
        <begin position="515"/>
        <end position="535"/>
    </location>
</feature>
<feature type="region of interest" description="Disordered" evidence="1">
    <location>
        <begin position="570"/>
        <end position="593"/>
    </location>
</feature>
<dbReference type="EMBL" id="JAVIJP010000066">
    <property type="protein sequence ID" value="KAL3620545.1"/>
    <property type="molecule type" value="Genomic_DNA"/>
</dbReference>
<feature type="domain" description="DUF4378" evidence="3">
    <location>
        <begin position="738"/>
        <end position="891"/>
    </location>
</feature>
<name>A0ABD3BV07_9LAMI</name>
<dbReference type="Pfam" id="PF12552">
    <property type="entry name" value="DUF3741"/>
    <property type="match status" value="1"/>
</dbReference>
<dbReference type="PANTHER" id="PTHR46634">
    <property type="entry name" value="M REDUCTASE II SUBUNIT GAMMA, PUTATIVE (DUF3741)-RELATED"/>
    <property type="match status" value="1"/>
</dbReference>
<feature type="compositionally biased region" description="Basic and acidic residues" evidence="1">
    <location>
        <begin position="573"/>
        <end position="588"/>
    </location>
</feature>